<sequence>MAIGHLHSLGLINRSEVDQARAAVMDFVYSYDPYVRTLWQALVNRGIIEKGIGRKARMKVTRRLYIKLAIKLFFKGL</sequence>
<name>A0A1S5R472_9CAUD</name>
<keyword evidence="2" id="KW-1185">Reference proteome</keyword>
<evidence type="ECO:0000313" key="1">
    <source>
        <dbReference type="EMBL" id="AND75146.1"/>
    </source>
</evidence>
<reference evidence="1 2" key="1">
    <citation type="submission" date="2016-03" db="EMBL/GenBank/DDBJ databases">
        <title>Characterisation of pf16 and phiPMW: Two novel phages infecting Pseudomonas putida PpG1.</title>
        <authorList>
            <person name="Magill D.J."/>
            <person name="Krylov V.N."/>
            <person name="Shaburova O.V."/>
            <person name="Allen C.C.R."/>
            <person name="McGrath J.W."/>
            <person name="Quinn J.P."/>
            <person name="Kulakov L.A."/>
        </authorList>
    </citation>
    <scope>NUCLEOTIDE SEQUENCE [LARGE SCALE GENOMIC DNA]</scope>
</reference>
<dbReference type="EMBL" id="KU873925">
    <property type="protein sequence ID" value="AND75146.1"/>
    <property type="molecule type" value="Genomic_DNA"/>
</dbReference>
<protein>
    <submittedName>
        <fullName evidence="1">Uncharacterized protein</fullName>
    </submittedName>
</protein>
<accession>A0A1S5R472</accession>
<dbReference type="Proteomes" id="UP000225821">
    <property type="component" value="Segment"/>
</dbReference>
<proteinExistence type="predicted"/>
<organism evidence="1 2">
    <name type="scientific">Pseudomonas phage pf16</name>
    <dbReference type="NCBI Taxonomy" id="1815630"/>
    <lineage>
        <taxon>Viruses</taxon>
        <taxon>Duplodnaviria</taxon>
        <taxon>Heunggongvirae</taxon>
        <taxon>Uroviricota</taxon>
        <taxon>Caudoviricetes</taxon>
        <taxon>Chakrabartyvirus</taxon>
        <taxon>Chakrabartyvirus pf16</taxon>
    </lineage>
</organism>
<evidence type="ECO:0000313" key="2">
    <source>
        <dbReference type="Proteomes" id="UP000225821"/>
    </source>
</evidence>
<gene>
    <name evidence="1" type="ORF">pf16_223</name>
</gene>